<evidence type="ECO:0000256" key="6">
    <source>
        <dbReference type="ARBA" id="ARBA00022989"/>
    </source>
</evidence>
<evidence type="ECO:0000256" key="12">
    <source>
        <dbReference type="SAM" id="Phobius"/>
    </source>
</evidence>
<evidence type="ECO:0000313" key="15">
    <source>
        <dbReference type="EMBL" id="RNA23019.1"/>
    </source>
</evidence>
<dbReference type="GO" id="GO:0005793">
    <property type="term" value="C:endoplasmic reticulum-Golgi intermediate compartment"/>
    <property type="evidence" value="ECO:0007669"/>
    <property type="project" value="TreeGrafter"/>
</dbReference>
<comment type="subcellular location">
    <subcellularLocation>
        <location evidence="11">Endomembrane system</location>
        <topology evidence="11">Single-pass type I membrane protein</topology>
    </subcellularLocation>
    <subcellularLocation>
        <location evidence="1">Golgi apparatus membrane</location>
        <topology evidence="1">Single-pass membrane protein</topology>
    </subcellularLocation>
</comment>
<dbReference type="PANTHER" id="PTHR12223:SF45">
    <property type="entry name" value="RE50040P"/>
    <property type="match status" value="1"/>
</dbReference>
<proteinExistence type="predicted"/>
<dbReference type="OrthoDB" id="270293at2759"/>
<evidence type="ECO:0000256" key="10">
    <source>
        <dbReference type="ARBA" id="ARBA00023180"/>
    </source>
</evidence>
<keyword evidence="6 12" id="KW-1133">Transmembrane helix</keyword>
<dbReference type="Proteomes" id="UP000276133">
    <property type="component" value="Unassembled WGS sequence"/>
</dbReference>
<gene>
    <name evidence="15" type="ORF">BpHYR1_014669</name>
</gene>
<evidence type="ECO:0000256" key="1">
    <source>
        <dbReference type="ARBA" id="ARBA00004194"/>
    </source>
</evidence>
<reference evidence="15 16" key="1">
    <citation type="journal article" date="2018" name="Sci. Rep.">
        <title>Genomic signatures of local adaptation to the degree of environmental predictability in rotifers.</title>
        <authorList>
            <person name="Franch-Gras L."/>
            <person name="Hahn C."/>
            <person name="Garcia-Roger E.M."/>
            <person name="Carmona M.J."/>
            <person name="Serra M."/>
            <person name="Gomez A."/>
        </authorList>
    </citation>
    <scope>NUCLEOTIDE SEQUENCE [LARGE SCALE GENOMIC DNA]</scope>
    <source>
        <strain evidence="15">HYR1</strain>
    </source>
</reference>
<keyword evidence="4 13" id="KW-0732">Signal</keyword>
<dbReference type="STRING" id="10195.A0A3M7RHR2"/>
<dbReference type="Pfam" id="PF03388">
    <property type="entry name" value="Lectin_leg-like"/>
    <property type="match status" value="1"/>
</dbReference>
<feature type="domain" description="L-type lectin-like" evidence="14">
    <location>
        <begin position="31"/>
        <end position="254"/>
    </location>
</feature>
<organism evidence="15 16">
    <name type="scientific">Brachionus plicatilis</name>
    <name type="common">Marine rotifer</name>
    <name type="synonym">Brachionus muelleri</name>
    <dbReference type="NCBI Taxonomy" id="10195"/>
    <lineage>
        <taxon>Eukaryota</taxon>
        <taxon>Metazoa</taxon>
        <taxon>Spiralia</taxon>
        <taxon>Gnathifera</taxon>
        <taxon>Rotifera</taxon>
        <taxon>Eurotatoria</taxon>
        <taxon>Monogononta</taxon>
        <taxon>Pseudotrocha</taxon>
        <taxon>Ploima</taxon>
        <taxon>Brachionidae</taxon>
        <taxon>Brachionus</taxon>
    </lineage>
</organism>
<keyword evidence="7" id="KW-0333">Golgi apparatus</keyword>
<dbReference type="PROSITE" id="PS51328">
    <property type="entry name" value="L_LECTIN_LIKE"/>
    <property type="match status" value="1"/>
</dbReference>
<keyword evidence="3" id="KW-0479">Metal-binding</keyword>
<keyword evidence="9" id="KW-1015">Disulfide bond</keyword>
<dbReference type="GO" id="GO:0005789">
    <property type="term" value="C:endoplasmic reticulum membrane"/>
    <property type="evidence" value="ECO:0007669"/>
    <property type="project" value="TreeGrafter"/>
</dbReference>
<sequence length="329" mass="37630">MLLNKLKFVNLLIVLVIFAKESLQNRDGLSELLRREHTLIKPYGGSSAGVPFWDFIGSTIVSNKFVRLTSDSQSLQGALWNTIPVEYTDWEIQFQFHVHGHGKDLFGDGFAMWYTKERNILGPVFGNKDYFTGLGVILDTYANYNGPNNHVHPYISAMINNGSLHYDHDKDGINTALGGCEASLRNKDYDTFLAVRYQNYKLTVSTDVDNKNAWKECFSIDNIKLPTKYFIGFSAATGDLSDNHDVISVKFYKLESPRKNEPIDHSLIEPSAASFPEQKELVDEAKPSTFWRIIKIMFISIIVIGLVLGVLYFGYNFYEKQRRTKKRFY</sequence>
<comment type="caution">
    <text evidence="15">The sequence shown here is derived from an EMBL/GenBank/DDBJ whole genome shotgun (WGS) entry which is preliminary data.</text>
</comment>
<evidence type="ECO:0000256" key="11">
    <source>
        <dbReference type="ARBA" id="ARBA00046288"/>
    </source>
</evidence>
<keyword evidence="2 12" id="KW-0812">Transmembrane</keyword>
<evidence type="ECO:0000256" key="2">
    <source>
        <dbReference type="ARBA" id="ARBA00022692"/>
    </source>
</evidence>
<dbReference type="InterPro" id="IPR013320">
    <property type="entry name" value="ConA-like_dom_sf"/>
</dbReference>
<evidence type="ECO:0000256" key="3">
    <source>
        <dbReference type="ARBA" id="ARBA00022723"/>
    </source>
</evidence>
<dbReference type="EMBL" id="REGN01003358">
    <property type="protein sequence ID" value="RNA23019.1"/>
    <property type="molecule type" value="Genomic_DNA"/>
</dbReference>
<dbReference type="GO" id="GO:0006888">
    <property type="term" value="P:endoplasmic reticulum to Golgi vesicle-mediated transport"/>
    <property type="evidence" value="ECO:0007669"/>
    <property type="project" value="TreeGrafter"/>
</dbReference>
<dbReference type="InterPro" id="IPR051136">
    <property type="entry name" value="Intracellular_Lectin-GPT"/>
</dbReference>
<dbReference type="GO" id="GO:0030134">
    <property type="term" value="C:COPII-coated ER to Golgi transport vesicle"/>
    <property type="evidence" value="ECO:0007669"/>
    <property type="project" value="TreeGrafter"/>
</dbReference>
<evidence type="ECO:0000256" key="13">
    <source>
        <dbReference type="SAM" id="SignalP"/>
    </source>
</evidence>
<dbReference type="AlphaFoldDB" id="A0A3M7RHR2"/>
<evidence type="ECO:0000256" key="9">
    <source>
        <dbReference type="ARBA" id="ARBA00023157"/>
    </source>
</evidence>
<keyword evidence="5" id="KW-0430">Lectin</keyword>
<dbReference type="Gene3D" id="2.60.120.200">
    <property type="match status" value="1"/>
</dbReference>
<evidence type="ECO:0000256" key="7">
    <source>
        <dbReference type="ARBA" id="ARBA00023034"/>
    </source>
</evidence>
<dbReference type="GO" id="GO:0005537">
    <property type="term" value="F:D-mannose binding"/>
    <property type="evidence" value="ECO:0007669"/>
    <property type="project" value="TreeGrafter"/>
</dbReference>
<keyword evidence="10" id="KW-0325">Glycoprotein</keyword>
<dbReference type="GO" id="GO:0000139">
    <property type="term" value="C:Golgi membrane"/>
    <property type="evidence" value="ECO:0007669"/>
    <property type="project" value="UniProtKB-SubCell"/>
</dbReference>
<evidence type="ECO:0000259" key="14">
    <source>
        <dbReference type="PROSITE" id="PS51328"/>
    </source>
</evidence>
<feature type="transmembrane region" description="Helical" evidence="12">
    <location>
        <begin position="296"/>
        <end position="318"/>
    </location>
</feature>
<dbReference type="GO" id="GO:0046872">
    <property type="term" value="F:metal ion binding"/>
    <property type="evidence" value="ECO:0007669"/>
    <property type="project" value="UniProtKB-KW"/>
</dbReference>
<dbReference type="FunFam" id="2.60.120.200:FF:000017">
    <property type="entry name" value="Vesicular integral-membrane protein VIP36"/>
    <property type="match status" value="1"/>
</dbReference>
<protein>
    <submittedName>
        <fullName evidence="15">Vesicular integral-membrane VIP36</fullName>
    </submittedName>
</protein>
<keyword evidence="16" id="KW-1185">Reference proteome</keyword>
<dbReference type="SUPFAM" id="SSF49899">
    <property type="entry name" value="Concanavalin A-like lectins/glucanases"/>
    <property type="match status" value="1"/>
</dbReference>
<evidence type="ECO:0000256" key="4">
    <source>
        <dbReference type="ARBA" id="ARBA00022729"/>
    </source>
</evidence>
<evidence type="ECO:0000256" key="8">
    <source>
        <dbReference type="ARBA" id="ARBA00023136"/>
    </source>
</evidence>
<name>A0A3M7RHR2_BRAPC</name>
<dbReference type="PANTHER" id="PTHR12223">
    <property type="entry name" value="VESICULAR MANNOSE-BINDING LECTIN"/>
    <property type="match status" value="1"/>
</dbReference>
<evidence type="ECO:0000256" key="5">
    <source>
        <dbReference type="ARBA" id="ARBA00022734"/>
    </source>
</evidence>
<feature type="chain" id="PRO_5017935663" evidence="13">
    <location>
        <begin position="20"/>
        <end position="329"/>
    </location>
</feature>
<accession>A0A3M7RHR2</accession>
<dbReference type="InterPro" id="IPR005052">
    <property type="entry name" value="Lectin_leg"/>
</dbReference>
<keyword evidence="8 12" id="KW-0472">Membrane</keyword>
<feature type="signal peptide" evidence="13">
    <location>
        <begin position="1"/>
        <end position="19"/>
    </location>
</feature>
<evidence type="ECO:0000313" key="16">
    <source>
        <dbReference type="Proteomes" id="UP000276133"/>
    </source>
</evidence>